<feature type="transmembrane region" description="Helical" evidence="6">
    <location>
        <begin position="270"/>
        <end position="290"/>
    </location>
</feature>
<feature type="transmembrane region" description="Helical" evidence="6">
    <location>
        <begin position="157"/>
        <end position="181"/>
    </location>
</feature>
<dbReference type="CDD" id="cd17320">
    <property type="entry name" value="MFS_MdfA_MDR_like"/>
    <property type="match status" value="1"/>
</dbReference>
<feature type="transmembrane region" description="Helical" evidence="6">
    <location>
        <begin position="187"/>
        <end position="207"/>
    </location>
</feature>
<feature type="transmembrane region" description="Helical" evidence="6">
    <location>
        <begin position="329"/>
        <end position="354"/>
    </location>
</feature>
<feature type="transmembrane region" description="Helical" evidence="6">
    <location>
        <begin position="33"/>
        <end position="52"/>
    </location>
</feature>
<comment type="subcellular location">
    <subcellularLocation>
        <location evidence="1">Membrane</location>
        <topology evidence="1">Multi-pass membrane protein</topology>
    </subcellularLocation>
</comment>
<feature type="transmembrane region" description="Helical" evidence="6">
    <location>
        <begin position="228"/>
        <end position="258"/>
    </location>
</feature>
<reference evidence="9" key="1">
    <citation type="journal article" date="2019" name="Int. J. Syst. Evol. Microbiol.">
        <title>The Global Catalogue of Microorganisms (GCM) 10K type strain sequencing project: providing services to taxonomists for standard genome sequencing and annotation.</title>
        <authorList>
            <consortium name="The Broad Institute Genomics Platform"/>
            <consortium name="The Broad Institute Genome Sequencing Center for Infectious Disease"/>
            <person name="Wu L."/>
            <person name="Ma J."/>
        </authorList>
    </citation>
    <scope>NUCLEOTIDE SEQUENCE [LARGE SCALE GENOMIC DNA]</scope>
    <source>
        <strain evidence="9">CGMCC 1.12766</strain>
    </source>
</reference>
<dbReference type="InterPro" id="IPR011701">
    <property type="entry name" value="MFS"/>
</dbReference>
<organism evidence="8 9">
    <name type="scientific">Glycocaulis albus</name>
    <dbReference type="NCBI Taxonomy" id="1382801"/>
    <lineage>
        <taxon>Bacteria</taxon>
        <taxon>Pseudomonadati</taxon>
        <taxon>Pseudomonadota</taxon>
        <taxon>Alphaproteobacteria</taxon>
        <taxon>Maricaulales</taxon>
        <taxon>Maricaulaceae</taxon>
        <taxon>Glycocaulis</taxon>
    </lineage>
</organism>
<gene>
    <name evidence="8" type="ORF">GCM10007420_26280</name>
</gene>
<feature type="transmembrane region" description="Helical" evidence="6">
    <location>
        <begin position="390"/>
        <end position="411"/>
    </location>
</feature>
<evidence type="ECO:0000313" key="9">
    <source>
        <dbReference type="Proteomes" id="UP000648722"/>
    </source>
</evidence>
<comment type="caution">
    <text evidence="8">The sequence shown here is derived from an EMBL/GenBank/DDBJ whole genome shotgun (WGS) entry which is preliminary data.</text>
</comment>
<evidence type="ECO:0000313" key="8">
    <source>
        <dbReference type="EMBL" id="GGH08169.1"/>
    </source>
</evidence>
<dbReference type="PROSITE" id="PS50850">
    <property type="entry name" value="MFS"/>
    <property type="match status" value="1"/>
</dbReference>
<dbReference type="SUPFAM" id="SSF103473">
    <property type="entry name" value="MFS general substrate transporter"/>
    <property type="match status" value="1"/>
</dbReference>
<keyword evidence="4 6" id="KW-1133">Transmembrane helix</keyword>
<dbReference type="Pfam" id="PF07690">
    <property type="entry name" value="MFS_1"/>
    <property type="match status" value="1"/>
</dbReference>
<dbReference type="Gene3D" id="1.20.1720.10">
    <property type="entry name" value="Multidrug resistance protein D"/>
    <property type="match status" value="1"/>
</dbReference>
<keyword evidence="2" id="KW-0813">Transport</keyword>
<dbReference type="InterPro" id="IPR020846">
    <property type="entry name" value="MFS_dom"/>
</dbReference>
<keyword evidence="3 6" id="KW-0812">Transmembrane</keyword>
<evidence type="ECO:0000256" key="6">
    <source>
        <dbReference type="SAM" id="Phobius"/>
    </source>
</evidence>
<keyword evidence="9" id="KW-1185">Reference proteome</keyword>
<name>A0ABQ1Y097_9PROT</name>
<feature type="transmembrane region" description="Helical" evidence="6">
    <location>
        <begin position="302"/>
        <end position="323"/>
    </location>
</feature>
<evidence type="ECO:0000256" key="1">
    <source>
        <dbReference type="ARBA" id="ARBA00004141"/>
    </source>
</evidence>
<dbReference type="InterPro" id="IPR036259">
    <property type="entry name" value="MFS_trans_sf"/>
</dbReference>
<protein>
    <submittedName>
        <fullName evidence="8">Bcr/CflA family drug resistance efflux transporter</fullName>
    </submittedName>
</protein>
<accession>A0ABQ1Y097</accession>
<evidence type="ECO:0000256" key="4">
    <source>
        <dbReference type="ARBA" id="ARBA00022989"/>
    </source>
</evidence>
<evidence type="ECO:0000259" key="7">
    <source>
        <dbReference type="PROSITE" id="PS50850"/>
    </source>
</evidence>
<feature type="transmembrane region" description="Helical" evidence="6">
    <location>
        <begin position="99"/>
        <end position="118"/>
    </location>
</feature>
<dbReference type="Proteomes" id="UP000648722">
    <property type="component" value="Unassembled WGS sequence"/>
</dbReference>
<evidence type="ECO:0000256" key="3">
    <source>
        <dbReference type="ARBA" id="ARBA00022692"/>
    </source>
</evidence>
<dbReference type="PANTHER" id="PTHR23502">
    <property type="entry name" value="MAJOR FACILITATOR SUPERFAMILY"/>
    <property type="match status" value="1"/>
</dbReference>
<feature type="transmembrane region" description="Helical" evidence="6">
    <location>
        <begin position="366"/>
        <end position="384"/>
    </location>
</feature>
<keyword evidence="5 6" id="KW-0472">Membrane</keyword>
<dbReference type="PANTHER" id="PTHR23502:SF132">
    <property type="entry name" value="POLYAMINE TRANSPORTER 2-RELATED"/>
    <property type="match status" value="1"/>
</dbReference>
<evidence type="ECO:0000256" key="2">
    <source>
        <dbReference type="ARBA" id="ARBA00022448"/>
    </source>
</evidence>
<feature type="domain" description="Major facilitator superfamily (MFS) profile" evidence="7">
    <location>
        <begin position="33"/>
        <end position="414"/>
    </location>
</feature>
<sequence length="430" mass="45053">MGVAGFASLISWTNAVALSSPDPKRPTLGMAELIAMTSALMALNALSIDIMLPALPDIGRAFDALGNERQLVITSYVLGFGIAQIFYGPLADALGRRTVLLVSLGAYSLATLLCLAAPDFGWMLAARALQGAAAAGTRVIATAVVRDLVSGRKMAQIISIAMTFFMAAPILAPGLGQAILLVASWEWIFGALLAGGGLLWGWMLVRLPETLSVENRIPIRIRSALKNYWLAASNRITLGYMMAAAFIFGGLFAFIATAEQIMAELYGLDVWFALAFAGIAAGLAVSNIINARIVQRFGMRKISHTAIIGFTLINGGHAFYALMADPPFWLFYPLLTLGMMLFGMMGANFSALVMEPAGKRAGTTSALYGSVTAIGGAILGSLIGQSFDGSVFPLLAGMAGLGLAALVIVAITERGQMFSAGEAEADAPSP</sequence>
<dbReference type="EMBL" id="BMFS01000016">
    <property type="protein sequence ID" value="GGH08169.1"/>
    <property type="molecule type" value="Genomic_DNA"/>
</dbReference>
<proteinExistence type="predicted"/>
<evidence type="ECO:0000256" key="5">
    <source>
        <dbReference type="ARBA" id="ARBA00023136"/>
    </source>
</evidence>